<dbReference type="Gene3D" id="3.20.20.60">
    <property type="entry name" value="Phosphoenolpyruvate-binding domains"/>
    <property type="match status" value="1"/>
</dbReference>
<evidence type="ECO:0000256" key="15">
    <source>
        <dbReference type="ARBA" id="ARBA00022842"/>
    </source>
</evidence>
<dbReference type="Pfam" id="PF05524">
    <property type="entry name" value="PEP-utilisers_N"/>
    <property type="match status" value="1"/>
</dbReference>
<keyword evidence="8 17" id="KW-0813">Transport</keyword>
<feature type="binding site" evidence="19">
    <location>
        <position position="336"/>
    </location>
    <ligand>
        <name>phosphoenolpyruvate</name>
        <dbReference type="ChEBI" id="CHEBI:58702"/>
    </ligand>
</feature>
<keyword evidence="9 17" id="KW-0963">Cytoplasm</keyword>
<dbReference type="GO" id="GO:0046872">
    <property type="term" value="F:metal ion binding"/>
    <property type="evidence" value="ECO:0007669"/>
    <property type="project" value="UniProtKB-KW"/>
</dbReference>
<evidence type="ECO:0000256" key="13">
    <source>
        <dbReference type="ARBA" id="ARBA00022723"/>
    </source>
</evidence>
<evidence type="ECO:0000313" key="26">
    <source>
        <dbReference type="Proteomes" id="UP000070560"/>
    </source>
</evidence>
<evidence type="ECO:0000256" key="18">
    <source>
        <dbReference type="PIRSR" id="PIRSR000732-1"/>
    </source>
</evidence>
<comment type="subcellular location">
    <subcellularLocation>
        <location evidence="4 17">Cytoplasm</location>
    </subcellularLocation>
</comment>
<keyword evidence="12 17" id="KW-0598">Phosphotransferase system</keyword>
<evidence type="ECO:0000256" key="8">
    <source>
        <dbReference type="ARBA" id="ARBA00022448"/>
    </source>
</evidence>
<dbReference type="Proteomes" id="UP000070560">
    <property type="component" value="Chromosome"/>
</dbReference>
<keyword evidence="21" id="KW-0175">Coiled coil</keyword>
<feature type="binding site" evidence="20">
    <location>
        <position position="459"/>
    </location>
    <ligand>
        <name>Mg(2+)</name>
        <dbReference type="ChEBI" id="CHEBI:18420"/>
    </ligand>
</feature>
<sequence length="596" mass="67659">MEKRFKGIGVSPGVAIGQALILESKKPCFIYQFLLNTSEVKKEIEHFKKAVESVKREFKQLAKSLKKETTFKEARQILEIYISILSDPMLYKATIKRIKEEKINAEWALLKSLEEIENVFGMIKEDYLKQRIQDVHYVVNRILAILQPRFPSAKQSFPESVIIGHDLSPVEAIKLSSKTAIAFVTETGSLTSHIAIVTQALKLPAVVGVKEITNFIKPAEMVIVDGFQGEVIINPLAETLQYYQERRKEYKQYCDKIEHYALLPARTLEGHTLKVMANVELFEEIPSVLKMGADGIGLFRTEFFYLQQKRLPEEELLYEYFSKVVKAIKPYPVTFRTLDMGGDKLSSALKFEKELNPALGLRAIRFCLKQKNIFRTQLRAILRASAHGDIRILFPLISSLEEIKEAKELLEQVKAELEEERVPYKTSIPVGIMVEVPSAVTLINFLIREIDFLSIGTNDLIQYTLAIDRSNEQVAYLYEPLHPAVLKMIKEIVDVAHQAKVPVNVCGEMAGNPIYIPVLVGLGVDEISLNAQNIPLIKKVLCSISFKEAQNLAKKLVTFGSISEVRECYFNTIGKWIERIEEFTTEKASLTNGTRL</sequence>
<comment type="catalytic activity">
    <reaction evidence="1 17">
        <text>L-histidyl-[protein] + phosphoenolpyruvate = N(pros)-phospho-L-histidyl-[protein] + pyruvate</text>
        <dbReference type="Rhea" id="RHEA:23880"/>
        <dbReference type="Rhea" id="RHEA-COMP:9745"/>
        <dbReference type="Rhea" id="RHEA-COMP:9746"/>
        <dbReference type="ChEBI" id="CHEBI:15361"/>
        <dbReference type="ChEBI" id="CHEBI:29979"/>
        <dbReference type="ChEBI" id="CHEBI:58702"/>
        <dbReference type="ChEBI" id="CHEBI:64837"/>
        <dbReference type="EC" id="2.7.3.9"/>
    </reaction>
</comment>
<protein>
    <recommendedName>
        <fullName evidence="7 17">Phosphoenolpyruvate-protein phosphotransferase</fullName>
        <ecNumber evidence="6 17">2.7.3.9</ecNumber>
    </recommendedName>
    <alternativeName>
        <fullName evidence="16 17">Phosphotransferase system, enzyme I</fullName>
    </alternativeName>
</protein>
<dbReference type="RefSeq" id="WP_066062609.1">
    <property type="nucleotide sequence ID" value="NZ_CP013015.1"/>
</dbReference>
<evidence type="ECO:0000256" key="2">
    <source>
        <dbReference type="ARBA" id="ARBA00001946"/>
    </source>
</evidence>
<dbReference type="InterPro" id="IPR008731">
    <property type="entry name" value="PTS_EIN"/>
</dbReference>
<dbReference type="GO" id="GO:0005737">
    <property type="term" value="C:cytoplasm"/>
    <property type="evidence" value="ECO:0007669"/>
    <property type="project" value="UniProtKB-SubCell"/>
</dbReference>
<keyword evidence="13 17" id="KW-0479">Metal-binding</keyword>
<evidence type="ECO:0000259" key="22">
    <source>
        <dbReference type="Pfam" id="PF00391"/>
    </source>
</evidence>
<dbReference type="PROSITE" id="PS00742">
    <property type="entry name" value="PEP_ENZYMES_2"/>
    <property type="match status" value="1"/>
</dbReference>
<organism evidence="25 26">
    <name type="scientific">Desulfofervidus auxilii</name>
    <dbReference type="NCBI Taxonomy" id="1621989"/>
    <lineage>
        <taxon>Bacteria</taxon>
        <taxon>Pseudomonadati</taxon>
        <taxon>Thermodesulfobacteriota</taxon>
        <taxon>Candidatus Desulfofervidia</taxon>
        <taxon>Candidatus Desulfofervidales</taxon>
        <taxon>Candidatus Desulfofervidaceae</taxon>
        <taxon>Candidatus Desulfofervidus</taxon>
    </lineage>
</organism>
<dbReference type="InterPro" id="IPR024692">
    <property type="entry name" value="PTS_EI"/>
</dbReference>
<dbReference type="Gene3D" id="3.50.30.10">
    <property type="entry name" value="Phosphohistidine domain"/>
    <property type="match status" value="1"/>
</dbReference>
<evidence type="ECO:0000256" key="6">
    <source>
        <dbReference type="ARBA" id="ARBA00012232"/>
    </source>
</evidence>
<dbReference type="Gene3D" id="1.10.274.10">
    <property type="entry name" value="PtsI, HPr-binding domain"/>
    <property type="match status" value="1"/>
</dbReference>
<dbReference type="InterPro" id="IPR050499">
    <property type="entry name" value="PEP-utilizing_PTS_enzyme"/>
</dbReference>
<dbReference type="EMBL" id="CP013015">
    <property type="protein sequence ID" value="AMM41108.1"/>
    <property type="molecule type" value="Genomic_DNA"/>
</dbReference>
<dbReference type="KEGG" id="daw:HS1_001304"/>
<dbReference type="InterPro" id="IPR036618">
    <property type="entry name" value="PtsI_HPr-bd_sf"/>
</dbReference>
<accession>A0A7U4QKM8</accession>
<feature type="binding site" evidence="20">
    <location>
        <position position="435"/>
    </location>
    <ligand>
        <name>Mg(2+)</name>
        <dbReference type="ChEBI" id="CHEBI:18420"/>
    </ligand>
</feature>
<evidence type="ECO:0000313" key="25">
    <source>
        <dbReference type="EMBL" id="AMM41108.1"/>
    </source>
</evidence>
<evidence type="ECO:0000256" key="14">
    <source>
        <dbReference type="ARBA" id="ARBA00022777"/>
    </source>
</evidence>
<dbReference type="InterPro" id="IPR008279">
    <property type="entry name" value="PEP-util_enz_mobile_dom"/>
</dbReference>
<feature type="binding site" evidence="19">
    <location>
        <position position="469"/>
    </location>
    <ligand>
        <name>phosphoenolpyruvate</name>
        <dbReference type="ChEBI" id="CHEBI:58702"/>
    </ligand>
</feature>
<evidence type="ECO:0000256" key="9">
    <source>
        <dbReference type="ARBA" id="ARBA00022490"/>
    </source>
</evidence>
<dbReference type="SUPFAM" id="SSF47831">
    <property type="entry name" value="Enzyme I of the PEP:sugar phosphotransferase system HPr-binding (sub)domain"/>
    <property type="match status" value="1"/>
</dbReference>
<dbReference type="InterPro" id="IPR040442">
    <property type="entry name" value="Pyrv_kinase-like_dom_sf"/>
</dbReference>
<feature type="active site" description="Proton donor" evidence="18">
    <location>
        <position position="506"/>
    </location>
</feature>
<dbReference type="PIRSF" id="PIRSF000732">
    <property type="entry name" value="PTS_enzyme_I"/>
    <property type="match status" value="1"/>
</dbReference>
<dbReference type="InterPro" id="IPR023151">
    <property type="entry name" value="PEP_util_CS"/>
</dbReference>
<proteinExistence type="inferred from homology"/>
<comment type="similarity">
    <text evidence="5 17">Belongs to the PEP-utilizing enzyme family.</text>
</comment>
<keyword evidence="25" id="KW-0670">Pyruvate</keyword>
<feature type="coiled-coil region" evidence="21">
    <location>
        <begin position="37"/>
        <end position="68"/>
    </location>
</feature>
<dbReference type="PRINTS" id="PR01736">
    <property type="entry name" value="PHPHTRNFRASE"/>
</dbReference>
<feature type="domain" description="PEP-utilising enzyme C-terminal" evidence="23">
    <location>
        <begin position="262"/>
        <end position="544"/>
    </location>
</feature>
<dbReference type="GO" id="GO:0009401">
    <property type="term" value="P:phosphoenolpyruvate-dependent sugar phosphotransferase system"/>
    <property type="evidence" value="ECO:0007669"/>
    <property type="project" value="UniProtKB-KW"/>
</dbReference>
<dbReference type="Pfam" id="PF00391">
    <property type="entry name" value="PEP-utilizers"/>
    <property type="match status" value="1"/>
</dbReference>
<dbReference type="InterPro" id="IPR036637">
    <property type="entry name" value="Phosphohistidine_dom_sf"/>
</dbReference>
<evidence type="ECO:0000256" key="5">
    <source>
        <dbReference type="ARBA" id="ARBA00007837"/>
    </source>
</evidence>
<evidence type="ECO:0000256" key="12">
    <source>
        <dbReference type="ARBA" id="ARBA00022683"/>
    </source>
</evidence>
<dbReference type="InterPro" id="IPR015813">
    <property type="entry name" value="Pyrv/PenolPyrv_kinase-like_dom"/>
</dbReference>
<name>A0A7U4QKM8_DESA2</name>
<gene>
    <name evidence="25" type="ORF">HS1_001304</name>
</gene>
<reference evidence="25 26" key="1">
    <citation type="submission" date="2015-10" db="EMBL/GenBank/DDBJ databases">
        <title>Candidatus Desulfofervidus auxilii, a hydrogenotrophic sulfate-reducing bacterium involved in the thermophilic anaerobic oxidation of methane.</title>
        <authorList>
            <person name="Krukenberg V."/>
            <person name="Richter M."/>
            <person name="Wegener G."/>
        </authorList>
    </citation>
    <scope>NUCLEOTIDE SEQUENCE [LARGE SCALE GENOMIC DNA]</scope>
    <source>
        <strain evidence="25 26">HS1</strain>
    </source>
</reference>
<dbReference type="InterPro" id="IPR006318">
    <property type="entry name" value="PTS_EI-like"/>
</dbReference>
<dbReference type="SUPFAM" id="SSF51621">
    <property type="entry name" value="Phosphoenolpyruvate/pyruvate domain"/>
    <property type="match status" value="1"/>
</dbReference>
<feature type="domain" description="PEP-utilising enzyme mobile" evidence="22">
    <location>
        <begin position="159"/>
        <end position="229"/>
    </location>
</feature>
<dbReference type="SUPFAM" id="SSF52009">
    <property type="entry name" value="Phosphohistidine domain"/>
    <property type="match status" value="1"/>
</dbReference>
<evidence type="ECO:0000256" key="3">
    <source>
        <dbReference type="ARBA" id="ARBA00002728"/>
    </source>
</evidence>
<evidence type="ECO:0000259" key="23">
    <source>
        <dbReference type="Pfam" id="PF02896"/>
    </source>
</evidence>
<dbReference type="AlphaFoldDB" id="A0A7U4QKM8"/>
<dbReference type="GO" id="GO:0008965">
    <property type="term" value="F:phosphoenolpyruvate-protein phosphotransferase activity"/>
    <property type="evidence" value="ECO:0007669"/>
    <property type="project" value="UniProtKB-EC"/>
</dbReference>
<comment type="function">
    <text evidence="3 17">General (non sugar-specific) component of the phosphoenolpyruvate-dependent sugar phosphotransferase system (sugar PTS). This major carbohydrate active-transport system catalyzes the phosphorylation of incoming sugar substrates concomitantly with their translocation across the cell membrane. Enzyme I transfers the phosphoryl group from phosphoenolpyruvate (PEP) to the phosphoryl carrier protein (HPr).</text>
</comment>
<dbReference type="EC" id="2.7.3.9" evidence="6 17"/>
<evidence type="ECO:0000259" key="24">
    <source>
        <dbReference type="Pfam" id="PF05524"/>
    </source>
</evidence>
<evidence type="ECO:0000256" key="1">
    <source>
        <dbReference type="ARBA" id="ARBA00000683"/>
    </source>
</evidence>
<dbReference type="NCBIfam" id="TIGR01417">
    <property type="entry name" value="PTS_I_fam"/>
    <property type="match status" value="1"/>
</dbReference>
<evidence type="ECO:0000256" key="4">
    <source>
        <dbReference type="ARBA" id="ARBA00004496"/>
    </source>
</evidence>
<feature type="active site" description="Tele-phosphohistidine intermediate" evidence="18">
    <location>
        <position position="193"/>
    </location>
</feature>
<feature type="binding site" evidence="19">
    <location>
        <position position="300"/>
    </location>
    <ligand>
        <name>phosphoenolpyruvate</name>
        <dbReference type="ChEBI" id="CHEBI:58702"/>
    </ligand>
</feature>
<evidence type="ECO:0000256" key="20">
    <source>
        <dbReference type="PIRSR" id="PIRSR000732-3"/>
    </source>
</evidence>
<feature type="binding site" evidence="19">
    <location>
        <begin position="458"/>
        <end position="459"/>
    </location>
    <ligand>
        <name>phosphoenolpyruvate</name>
        <dbReference type="ChEBI" id="CHEBI:58702"/>
    </ligand>
</feature>
<evidence type="ECO:0000256" key="16">
    <source>
        <dbReference type="ARBA" id="ARBA00033235"/>
    </source>
</evidence>
<keyword evidence="14 17" id="KW-0418">Kinase</keyword>
<keyword evidence="11 17" id="KW-0808">Transferase</keyword>
<evidence type="ECO:0000256" key="19">
    <source>
        <dbReference type="PIRSR" id="PIRSR000732-2"/>
    </source>
</evidence>
<evidence type="ECO:0000256" key="11">
    <source>
        <dbReference type="ARBA" id="ARBA00022679"/>
    </source>
</evidence>
<comment type="cofactor">
    <cofactor evidence="2 17 20">
        <name>Mg(2+)</name>
        <dbReference type="ChEBI" id="CHEBI:18420"/>
    </cofactor>
</comment>
<feature type="domain" description="Phosphotransferase system enzyme I N-terminal" evidence="24">
    <location>
        <begin position="6"/>
        <end position="131"/>
    </location>
</feature>
<evidence type="ECO:0000256" key="7">
    <source>
        <dbReference type="ARBA" id="ARBA00016544"/>
    </source>
</evidence>
<evidence type="ECO:0000256" key="10">
    <source>
        <dbReference type="ARBA" id="ARBA00022597"/>
    </source>
</evidence>
<evidence type="ECO:0000256" key="17">
    <source>
        <dbReference type="PIRNR" id="PIRNR000732"/>
    </source>
</evidence>
<dbReference type="Pfam" id="PF02896">
    <property type="entry name" value="PEP-utilizers_C"/>
    <property type="match status" value="1"/>
</dbReference>
<evidence type="ECO:0000256" key="21">
    <source>
        <dbReference type="SAM" id="Coils"/>
    </source>
</evidence>
<dbReference type="PANTHER" id="PTHR46244:SF3">
    <property type="entry name" value="PHOSPHOENOLPYRUVATE-PROTEIN PHOSPHOTRANSFERASE"/>
    <property type="match status" value="1"/>
</dbReference>
<dbReference type="PANTHER" id="PTHR46244">
    <property type="entry name" value="PHOSPHOENOLPYRUVATE-PROTEIN PHOSPHOTRANSFERASE"/>
    <property type="match status" value="1"/>
</dbReference>
<keyword evidence="15 17" id="KW-0460">Magnesium</keyword>
<keyword evidence="26" id="KW-1185">Reference proteome</keyword>
<keyword evidence="10 17" id="KW-0762">Sugar transport</keyword>
<dbReference type="GO" id="GO:0016301">
    <property type="term" value="F:kinase activity"/>
    <property type="evidence" value="ECO:0007669"/>
    <property type="project" value="UniProtKB-KW"/>
</dbReference>
<dbReference type="OrthoDB" id="9765468at2"/>
<dbReference type="InterPro" id="IPR000121">
    <property type="entry name" value="PEP_util_C"/>
</dbReference>